<dbReference type="InterPro" id="IPR036412">
    <property type="entry name" value="HAD-like_sf"/>
</dbReference>
<dbReference type="GO" id="GO:0008551">
    <property type="term" value="F:P-type cadmium transporter activity"/>
    <property type="evidence" value="ECO:0007669"/>
    <property type="project" value="UniProtKB-EC"/>
</dbReference>
<dbReference type="PRINTS" id="PR00119">
    <property type="entry name" value="CATATPASE"/>
</dbReference>
<dbReference type="Pfam" id="PF00122">
    <property type="entry name" value="E1-E2_ATPase"/>
    <property type="match status" value="1"/>
</dbReference>
<feature type="transmembrane region" description="Helical" evidence="16">
    <location>
        <begin position="702"/>
        <end position="721"/>
    </location>
</feature>
<dbReference type="InterPro" id="IPR023298">
    <property type="entry name" value="ATPase_P-typ_TM_dom_sf"/>
</dbReference>
<dbReference type="CDD" id="cd00371">
    <property type="entry name" value="HMA"/>
    <property type="match status" value="1"/>
</dbReference>
<evidence type="ECO:0000313" key="18">
    <source>
        <dbReference type="EMBL" id="KEO82109.1"/>
    </source>
</evidence>
<evidence type="ECO:0000256" key="8">
    <source>
        <dbReference type="ARBA" id="ARBA00022741"/>
    </source>
</evidence>
<comment type="subcellular location">
    <subcellularLocation>
        <location evidence="1">Cell membrane</location>
        <topology evidence="1">Multi-pass membrane protein</topology>
    </subcellularLocation>
</comment>
<reference evidence="18 19" key="1">
    <citation type="journal article" date="2013" name="Int. J. Syst. Evol. Microbiol.">
        <title>Tumebacillus flagellatus sp. nov., an alpha-amylase/pullulanase-producing bacterium isolated from cassava wastewater.</title>
        <authorList>
            <person name="Wang Q."/>
            <person name="Xie N."/>
            <person name="Qin Y."/>
            <person name="Shen N."/>
            <person name="Zhu J."/>
            <person name="Mi H."/>
            <person name="Huang R."/>
        </authorList>
    </citation>
    <scope>NUCLEOTIDE SEQUENCE [LARGE SCALE GENOMIC DNA]</scope>
    <source>
        <strain evidence="18 19">GST4</strain>
    </source>
</reference>
<evidence type="ECO:0000313" key="19">
    <source>
        <dbReference type="Proteomes" id="UP000027931"/>
    </source>
</evidence>
<feature type="transmembrane region" description="Helical" evidence="16">
    <location>
        <begin position="134"/>
        <end position="151"/>
    </location>
</feature>
<evidence type="ECO:0000256" key="6">
    <source>
        <dbReference type="ARBA" id="ARBA00022692"/>
    </source>
</evidence>
<accession>A0A074LM02</accession>
<gene>
    <name evidence="18" type="ORF">EL26_16930</name>
</gene>
<dbReference type="NCBIfam" id="TIGR01525">
    <property type="entry name" value="ATPase-IB_hvy"/>
    <property type="match status" value="1"/>
</dbReference>
<evidence type="ECO:0000256" key="15">
    <source>
        <dbReference type="ARBA" id="ARBA00049338"/>
    </source>
</evidence>
<dbReference type="PRINTS" id="PR00941">
    <property type="entry name" value="CDATPASE"/>
</dbReference>
<evidence type="ECO:0000256" key="7">
    <source>
        <dbReference type="ARBA" id="ARBA00022723"/>
    </source>
</evidence>
<dbReference type="Proteomes" id="UP000027931">
    <property type="component" value="Unassembled WGS sequence"/>
</dbReference>
<keyword evidence="6 16" id="KW-0812">Transmembrane</keyword>
<keyword evidence="10" id="KW-1278">Translocase</keyword>
<keyword evidence="19" id="KW-1185">Reference proteome</keyword>
<protein>
    <recommendedName>
        <fullName evidence="14">Cd(2+)-exporting ATPase</fullName>
        <ecNumber evidence="14">7.2.2.21</ecNumber>
    </recommendedName>
</protein>
<feature type="transmembrane region" description="Helical" evidence="16">
    <location>
        <begin position="110"/>
        <end position="128"/>
    </location>
</feature>
<feature type="transmembrane region" description="Helical" evidence="16">
    <location>
        <begin position="678"/>
        <end position="696"/>
    </location>
</feature>
<dbReference type="InterPro" id="IPR044492">
    <property type="entry name" value="P_typ_ATPase_HD_dom"/>
</dbReference>
<feature type="transmembrane region" description="Helical" evidence="16">
    <location>
        <begin position="332"/>
        <end position="354"/>
    </location>
</feature>
<dbReference type="InterPro" id="IPR001757">
    <property type="entry name" value="P_typ_ATPase"/>
</dbReference>
<dbReference type="InterPro" id="IPR036163">
    <property type="entry name" value="HMA_dom_sf"/>
</dbReference>
<dbReference type="EC" id="7.2.2.21" evidence="14"/>
<evidence type="ECO:0000256" key="5">
    <source>
        <dbReference type="ARBA" id="ARBA00022553"/>
    </source>
</evidence>
<name>A0A074LM02_9BACL</name>
<feature type="domain" description="HMA" evidence="17">
    <location>
        <begin position="18"/>
        <end position="84"/>
    </location>
</feature>
<dbReference type="SUPFAM" id="SSF81665">
    <property type="entry name" value="Calcium ATPase, transmembrane domain M"/>
    <property type="match status" value="1"/>
</dbReference>
<dbReference type="InterPro" id="IPR023299">
    <property type="entry name" value="ATPase_P-typ_cyto_dom_N"/>
</dbReference>
<dbReference type="NCBIfam" id="TIGR01511">
    <property type="entry name" value="ATPase-IB1_Cu"/>
    <property type="match status" value="1"/>
</dbReference>
<dbReference type="SUPFAM" id="SSF81653">
    <property type="entry name" value="Calcium ATPase, transduction domain A"/>
    <property type="match status" value="1"/>
</dbReference>
<dbReference type="GO" id="GO:0005886">
    <property type="term" value="C:plasma membrane"/>
    <property type="evidence" value="ECO:0007669"/>
    <property type="project" value="UniProtKB-SubCell"/>
</dbReference>
<dbReference type="eggNOG" id="COG2217">
    <property type="taxonomic scope" value="Bacteria"/>
</dbReference>
<dbReference type="Gene3D" id="3.40.50.1000">
    <property type="entry name" value="HAD superfamily/HAD-like"/>
    <property type="match status" value="1"/>
</dbReference>
<dbReference type="PROSITE" id="PS00154">
    <property type="entry name" value="ATPASE_E1_E2"/>
    <property type="match status" value="1"/>
</dbReference>
<dbReference type="STRING" id="1157490.EL26_16930"/>
<organism evidence="18 19">
    <name type="scientific">Tumebacillus flagellatus</name>
    <dbReference type="NCBI Taxonomy" id="1157490"/>
    <lineage>
        <taxon>Bacteria</taxon>
        <taxon>Bacillati</taxon>
        <taxon>Bacillota</taxon>
        <taxon>Bacilli</taxon>
        <taxon>Bacillales</taxon>
        <taxon>Alicyclobacillaceae</taxon>
        <taxon>Tumebacillus</taxon>
    </lineage>
</organism>
<keyword evidence="16" id="KW-1003">Cell membrane</keyword>
<keyword evidence="7 16" id="KW-0479">Metal-binding</keyword>
<dbReference type="NCBIfam" id="TIGR01494">
    <property type="entry name" value="ATPase_P-type"/>
    <property type="match status" value="1"/>
</dbReference>
<feature type="transmembrane region" description="Helical" evidence="16">
    <location>
        <begin position="186"/>
        <end position="203"/>
    </location>
</feature>
<dbReference type="SFLD" id="SFLDS00003">
    <property type="entry name" value="Haloacid_Dehalogenase"/>
    <property type="match status" value="1"/>
</dbReference>
<dbReference type="InterPro" id="IPR006121">
    <property type="entry name" value="HMA_dom"/>
</dbReference>
<keyword evidence="9 16" id="KW-0067">ATP-binding</keyword>
<keyword evidence="3" id="KW-0813">Transport</keyword>
<dbReference type="InterPro" id="IPR023214">
    <property type="entry name" value="HAD_sf"/>
</dbReference>
<dbReference type="InterPro" id="IPR008250">
    <property type="entry name" value="ATPase_P-typ_transduc_dom_A_sf"/>
</dbReference>
<evidence type="ECO:0000256" key="12">
    <source>
        <dbReference type="ARBA" id="ARBA00023065"/>
    </source>
</evidence>
<evidence type="ECO:0000256" key="1">
    <source>
        <dbReference type="ARBA" id="ARBA00004651"/>
    </source>
</evidence>
<comment type="similarity">
    <text evidence="2 16">Belongs to the cation transport ATPase (P-type) (TC 3.A.3) family. Type IB subfamily.</text>
</comment>
<proteinExistence type="inferred from homology"/>
<feature type="transmembrane region" description="Helical" evidence="16">
    <location>
        <begin position="366"/>
        <end position="391"/>
    </location>
</feature>
<dbReference type="Pfam" id="PF00702">
    <property type="entry name" value="Hydrolase"/>
    <property type="match status" value="1"/>
</dbReference>
<keyword evidence="11 16" id="KW-1133">Transmembrane helix</keyword>
<dbReference type="PROSITE" id="PS50846">
    <property type="entry name" value="HMA_2"/>
    <property type="match status" value="1"/>
</dbReference>
<evidence type="ECO:0000256" key="13">
    <source>
        <dbReference type="ARBA" id="ARBA00023136"/>
    </source>
</evidence>
<dbReference type="Gene3D" id="2.70.150.10">
    <property type="entry name" value="Calcium-transporting ATPase, cytoplasmic transduction domain A"/>
    <property type="match status" value="1"/>
</dbReference>
<keyword evidence="12" id="KW-0406">Ion transport</keyword>
<keyword evidence="5" id="KW-0597">Phosphoprotein</keyword>
<dbReference type="Pfam" id="PF00403">
    <property type="entry name" value="HMA"/>
    <property type="match status" value="1"/>
</dbReference>
<sequence>MVSGESPVAADELKPDEAKSVFLVDGMDCGECARTVQRVVSKLDGVRAVDVNFSTTKMTVIHTAASAELGAIAKAVSQVGYQPTLVDSTLDGEASTALAQGSSTRRLRTVLTVVSGVLLAGGMVLEYGNFSPSLAVWLYLISILSGGFYAARAGLFALKSWTLDMNFLMTVAAIGAAVIGQWSEGAAVVFLFAVGNWLQARTMERTRRSIRDLMNVTPKQALVRRNGSEVLLPLHELRVGDILIVRPGERIAMDGVLTDGSSHVNQAAVTGESIPVFKQPGDAVYAGSLNEQGAFEFRVTKRVEDSTIQRMIHLVEEAQAQKAPSQQFVDRFAAYYTPLVVLLAVLISIVPPLLGFGSFHDWLYKALVLLVIACPCALVISTPVSIVAAIGNAARNGVLIKGGGILEQTGSLQTLAFDKTGTLTQGKPRVVQLEPLGDFAPDEVLPVAAALESRSEHPLARAIVAHFQELDPNPLPTVQRFQALAGKGARGDVNGKTYRIGSPSWLAESYLIEAEVSELIRQHQDLGRTVVLLADEHRIQGLIAMADVLREESEAALVQVSAAGVSHLVMLTGDHERVARSIASALPLQDVFADLLPEDKLRAIQSLKKTHGPVGMIGDGLNDAPALAAADIGIAMGGAGTDVALETADLVLMSDDLQKVPFAISLSRRALRVIKQNIWFSLGVKVLFLALTFAGLSNLWMAVFADTGAALIVIANGMRLLRQRQQV</sequence>
<evidence type="ECO:0000256" key="11">
    <source>
        <dbReference type="ARBA" id="ARBA00022989"/>
    </source>
</evidence>
<dbReference type="Gene3D" id="3.30.70.100">
    <property type="match status" value="1"/>
</dbReference>
<dbReference type="SUPFAM" id="SSF56784">
    <property type="entry name" value="HAD-like"/>
    <property type="match status" value="1"/>
</dbReference>
<dbReference type="InterPro" id="IPR051014">
    <property type="entry name" value="Cation_Transport_ATPase_IB"/>
</dbReference>
<dbReference type="GO" id="GO:0046872">
    <property type="term" value="F:metal ion binding"/>
    <property type="evidence" value="ECO:0007669"/>
    <property type="project" value="UniProtKB-KW"/>
</dbReference>
<evidence type="ECO:0000256" key="16">
    <source>
        <dbReference type="RuleBase" id="RU362081"/>
    </source>
</evidence>
<dbReference type="InterPro" id="IPR027256">
    <property type="entry name" value="P-typ_ATPase_IB"/>
</dbReference>
<dbReference type="InterPro" id="IPR018303">
    <property type="entry name" value="ATPase_P-typ_P_site"/>
</dbReference>
<keyword evidence="4" id="KW-0104">Cadmium</keyword>
<dbReference type="GO" id="GO:0016887">
    <property type="term" value="F:ATP hydrolysis activity"/>
    <property type="evidence" value="ECO:0007669"/>
    <property type="project" value="InterPro"/>
</dbReference>
<dbReference type="EMBL" id="JMIR01000027">
    <property type="protein sequence ID" value="KEO82109.1"/>
    <property type="molecule type" value="Genomic_DNA"/>
</dbReference>
<dbReference type="SFLD" id="SFLDF00027">
    <property type="entry name" value="p-type_atpase"/>
    <property type="match status" value="1"/>
</dbReference>
<keyword evidence="13 16" id="KW-0472">Membrane</keyword>
<evidence type="ECO:0000259" key="17">
    <source>
        <dbReference type="PROSITE" id="PS50846"/>
    </source>
</evidence>
<comment type="caution">
    <text evidence="18">The sequence shown here is derived from an EMBL/GenBank/DDBJ whole genome shotgun (WGS) entry which is preliminary data.</text>
</comment>
<dbReference type="NCBIfam" id="TIGR01512">
    <property type="entry name" value="ATPase-IB2_Cd"/>
    <property type="match status" value="1"/>
</dbReference>
<dbReference type="PANTHER" id="PTHR48085:SF5">
    <property type="entry name" value="CADMIUM_ZINC-TRANSPORTING ATPASE HMA4-RELATED"/>
    <property type="match status" value="1"/>
</dbReference>
<evidence type="ECO:0000256" key="4">
    <source>
        <dbReference type="ARBA" id="ARBA00022539"/>
    </source>
</evidence>
<evidence type="ECO:0000256" key="2">
    <source>
        <dbReference type="ARBA" id="ARBA00006024"/>
    </source>
</evidence>
<evidence type="ECO:0000256" key="3">
    <source>
        <dbReference type="ARBA" id="ARBA00022448"/>
    </source>
</evidence>
<dbReference type="PROSITE" id="PS01229">
    <property type="entry name" value="COF_2"/>
    <property type="match status" value="1"/>
</dbReference>
<dbReference type="InterPro" id="IPR059000">
    <property type="entry name" value="ATPase_P-type_domA"/>
</dbReference>
<evidence type="ECO:0000256" key="10">
    <source>
        <dbReference type="ARBA" id="ARBA00022967"/>
    </source>
</evidence>
<dbReference type="FunFam" id="2.70.150.10:FF:000002">
    <property type="entry name" value="Copper-transporting ATPase 1, putative"/>
    <property type="match status" value="1"/>
</dbReference>
<dbReference type="GO" id="GO:0005524">
    <property type="term" value="F:ATP binding"/>
    <property type="evidence" value="ECO:0007669"/>
    <property type="project" value="UniProtKB-UniRule"/>
</dbReference>
<dbReference type="SFLD" id="SFLDG00002">
    <property type="entry name" value="C1.7:_P-type_atpase_like"/>
    <property type="match status" value="1"/>
</dbReference>
<keyword evidence="8 16" id="KW-0547">Nucleotide-binding</keyword>
<dbReference type="AlphaFoldDB" id="A0A074LM02"/>
<dbReference type="SUPFAM" id="SSF55008">
    <property type="entry name" value="HMA, heavy metal-associated domain"/>
    <property type="match status" value="1"/>
</dbReference>
<dbReference type="Gene3D" id="3.40.1110.10">
    <property type="entry name" value="Calcium-transporting ATPase, cytoplasmic domain N"/>
    <property type="match status" value="1"/>
</dbReference>
<evidence type="ECO:0000256" key="9">
    <source>
        <dbReference type="ARBA" id="ARBA00022840"/>
    </source>
</evidence>
<comment type="catalytic activity">
    <reaction evidence="15">
        <text>Cd(2+)(in) + ATP + H2O = Cd(2+)(out) + ADP + phosphate + H(+)</text>
        <dbReference type="Rhea" id="RHEA:12132"/>
        <dbReference type="ChEBI" id="CHEBI:15377"/>
        <dbReference type="ChEBI" id="CHEBI:15378"/>
        <dbReference type="ChEBI" id="CHEBI:30616"/>
        <dbReference type="ChEBI" id="CHEBI:43474"/>
        <dbReference type="ChEBI" id="CHEBI:48775"/>
        <dbReference type="ChEBI" id="CHEBI:456216"/>
        <dbReference type="EC" id="7.2.2.21"/>
    </reaction>
</comment>
<evidence type="ECO:0000256" key="14">
    <source>
        <dbReference type="ARBA" id="ARBA00039103"/>
    </source>
</evidence>
<dbReference type="PANTHER" id="PTHR48085">
    <property type="entry name" value="CADMIUM/ZINC-TRANSPORTING ATPASE HMA2-RELATED"/>
    <property type="match status" value="1"/>
</dbReference>